<gene>
    <name evidence="4" type="primary">AVEN_158246_1</name>
    <name evidence="4" type="ORF">TNIN_50661</name>
</gene>
<keyword evidence="5" id="KW-1185">Reference proteome</keyword>
<dbReference type="GO" id="GO:0006355">
    <property type="term" value="P:regulation of DNA-templated transcription"/>
    <property type="evidence" value="ECO:0007669"/>
    <property type="project" value="InterPro"/>
</dbReference>
<evidence type="ECO:0000256" key="2">
    <source>
        <dbReference type="SAM" id="SignalP"/>
    </source>
</evidence>
<evidence type="ECO:0000313" key="5">
    <source>
        <dbReference type="Proteomes" id="UP000886998"/>
    </source>
</evidence>
<sequence length="280" mass="31637">MKSSAGLKFLVLLIMKKAQATFTTVDDGFTDRLVHLCSVRSRTRESVGRRIYQRKASSQPCPAKDRRNGRCWSPAVRHQSPAQSVTRMRIENPESLSGSIRPGVIGGNRPKGSNDQEHRDECKKDSSNLFSWEVRDRISKDNSSFSRMLGQTKLSKADDVDSAQKGSGGHKHSIDGILSKKRAESNFLFYNLYAVSLLVSAKSMNKLMEKYPIFLNPFLAESRCDTNIISIHHLNVRLFIPILLSPRFNCQYSYCKLWSAGLFAHPKDNPLILLYLPRSS</sequence>
<feature type="compositionally biased region" description="Basic and acidic residues" evidence="1">
    <location>
        <begin position="112"/>
        <end position="124"/>
    </location>
</feature>
<dbReference type="GO" id="GO:0003677">
    <property type="term" value="F:DNA binding"/>
    <property type="evidence" value="ECO:0007669"/>
    <property type="project" value="InterPro"/>
</dbReference>
<comment type="caution">
    <text evidence="4">The sequence shown here is derived from an EMBL/GenBank/DDBJ whole genome shotgun (WGS) entry which is preliminary data.</text>
</comment>
<proteinExistence type="predicted"/>
<accession>A0A8X6YPW9</accession>
<evidence type="ECO:0000259" key="3">
    <source>
        <dbReference type="Pfam" id="PF00292"/>
    </source>
</evidence>
<protein>
    <submittedName>
        <fullName evidence="4">Paired domain-containing protein</fullName>
    </submittedName>
</protein>
<organism evidence="4 5">
    <name type="scientific">Trichonephila inaurata madagascariensis</name>
    <dbReference type="NCBI Taxonomy" id="2747483"/>
    <lineage>
        <taxon>Eukaryota</taxon>
        <taxon>Metazoa</taxon>
        <taxon>Ecdysozoa</taxon>
        <taxon>Arthropoda</taxon>
        <taxon>Chelicerata</taxon>
        <taxon>Arachnida</taxon>
        <taxon>Araneae</taxon>
        <taxon>Araneomorphae</taxon>
        <taxon>Entelegynae</taxon>
        <taxon>Araneoidea</taxon>
        <taxon>Nephilidae</taxon>
        <taxon>Trichonephila</taxon>
        <taxon>Trichonephila inaurata</taxon>
    </lineage>
</organism>
<dbReference type="Pfam" id="PF00292">
    <property type="entry name" value="PAX"/>
    <property type="match status" value="1"/>
</dbReference>
<feature type="region of interest" description="Disordered" evidence="1">
    <location>
        <begin position="54"/>
        <end position="124"/>
    </location>
</feature>
<dbReference type="AlphaFoldDB" id="A0A8X6YPW9"/>
<dbReference type="InterPro" id="IPR001523">
    <property type="entry name" value="Paired_dom"/>
</dbReference>
<feature type="signal peptide" evidence="2">
    <location>
        <begin position="1"/>
        <end position="20"/>
    </location>
</feature>
<feature type="domain" description="Paired" evidence="3">
    <location>
        <begin position="97"/>
        <end position="142"/>
    </location>
</feature>
<dbReference type="EMBL" id="BMAV01021007">
    <property type="protein sequence ID" value="GFY74866.1"/>
    <property type="molecule type" value="Genomic_DNA"/>
</dbReference>
<evidence type="ECO:0000256" key="1">
    <source>
        <dbReference type="SAM" id="MobiDB-lite"/>
    </source>
</evidence>
<feature type="chain" id="PRO_5036444613" evidence="2">
    <location>
        <begin position="21"/>
        <end position="280"/>
    </location>
</feature>
<dbReference type="OrthoDB" id="6437072at2759"/>
<dbReference type="Proteomes" id="UP000886998">
    <property type="component" value="Unassembled WGS sequence"/>
</dbReference>
<reference evidence="4" key="1">
    <citation type="submission" date="2020-08" db="EMBL/GenBank/DDBJ databases">
        <title>Multicomponent nature underlies the extraordinary mechanical properties of spider dragline silk.</title>
        <authorList>
            <person name="Kono N."/>
            <person name="Nakamura H."/>
            <person name="Mori M."/>
            <person name="Yoshida Y."/>
            <person name="Ohtoshi R."/>
            <person name="Malay A.D."/>
            <person name="Moran D.A.P."/>
            <person name="Tomita M."/>
            <person name="Numata K."/>
            <person name="Arakawa K."/>
        </authorList>
    </citation>
    <scope>NUCLEOTIDE SEQUENCE</scope>
</reference>
<keyword evidence="2" id="KW-0732">Signal</keyword>
<name>A0A8X6YPW9_9ARAC</name>
<evidence type="ECO:0000313" key="4">
    <source>
        <dbReference type="EMBL" id="GFY74866.1"/>
    </source>
</evidence>